<protein>
    <submittedName>
        <fullName evidence="1">Putative long-chain-fatty-acid-CoA ligase</fullName>
    </submittedName>
</protein>
<dbReference type="EMBL" id="AZMM01005760">
    <property type="protein sequence ID" value="ETJ40341.1"/>
    <property type="molecule type" value="Genomic_DNA"/>
</dbReference>
<dbReference type="AlphaFoldDB" id="W1YDB1"/>
<accession>W1YDB1</accession>
<comment type="caution">
    <text evidence="1">The sequence shown here is derived from an EMBL/GenBank/DDBJ whole genome shotgun (WGS) entry which is preliminary data.</text>
</comment>
<dbReference type="GO" id="GO:0016874">
    <property type="term" value="F:ligase activity"/>
    <property type="evidence" value="ECO:0007669"/>
    <property type="project" value="UniProtKB-KW"/>
</dbReference>
<name>W1YDB1_9ZZZZ</name>
<reference evidence="1" key="1">
    <citation type="submission" date="2013-12" db="EMBL/GenBank/DDBJ databases">
        <title>A Varibaculum cambriense genome reconstructed from a premature infant gut community with otherwise low bacterial novelty that shifts toward anaerobic metabolism during the third week of life.</title>
        <authorList>
            <person name="Brown C.T."/>
            <person name="Sharon I."/>
            <person name="Thomas B.C."/>
            <person name="Castelle C.J."/>
            <person name="Morowitz M.J."/>
            <person name="Banfield J.F."/>
        </authorList>
    </citation>
    <scope>NUCLEOTIDE SEQUENCE</scope>
</reference>
<evidence type="ECO:0000313" key="1">
    <source>
        <dbReference type="EMBL" id="ETJ40341.1"/>
    </source>
</evidence>
<organism evidence="1">
    <name type="scientific">human gut metagenome</name>
    <dbReference type="NCBI Taxonomy" id="408170"/>
    <lineage>
        <taxon>unclassified sequences</taxon>
        <taxon>metagenomes</taxon>
        <taxon>organismal metagenomes</taxon>
    </lineage>
</organism>
<feature type="non-terminal residue" evidence="1">
    <location>
        <position position="1"/>
    </location>
</feature>
<proteinExistence type="predicted"/>
<keyword evidence="1" id="KW-0436">Ligase</keyword>
<gene>
    <name evidence="1" type="ORF">Q604_UNBC05760G0001</name>
</gene>
<sequence length="44" mass="4816">LPTDFTIANGLLTPSLKVRRAATIARYAEEIDALYSKVPARPQS</sequence>